<evidence type="ECO:0000256" key="2">
    <source>
        <dbReference type="ARBA" id="ARBA00013729"/>
    </source>
</evidence>
<dbReference type="RefSeq" id="WP_108673702.1">
    <property type="nucleotide sequence ID" value="NZ_CP025628.1"/>
</dbReference>
<dbReference type="PANTHER" id="PTHR30437">
    <property type="entry name" value="TRANSCRIPTION ELONGATION FACTOR GREA"/>
    <property type="match status" value="1"/>
</dbReference>
<dbReference type="NCBIfam" id="NF001263">
    <property type="entry name" value="PRK00226.1-4"/>
    <property type="match status" value="1"/>
</dbReference>
<keyword evidence="3 8" id="KW-0805">Transcription regulation</keyword>
<dbReference type="PROSITE" id="PS00830">
    <property type="entry name" value="GREAB_2"/>
    <property type="match status" value="1"/>
</dbReference>
<evidence type="ECO:0000256" key="4">
    <source>
        <dbReference type="ARBA" id="ARBA00023125"/>
    </source>
</evidence>
<dbReference type="InterPro" id="IPR018151">
    <property type="entry name" value="TF_GreA/GreB_CS"/>
</dbReference>
<dbReference type="SUPFAM" id="SSF46557">
    <property type="entry name" value="GreA transcript cleavage protein, N-terminal domain"/>
    <property type="match status" value="1"/>
</dbReference>
<evidence type="ECO:0000256" key="9">
    <source>
        <dbReference type="RuleBase" id="RU000556"/>
    </source>
</evidence>
<dbReference type="FunFam" id="1.10.287.180:FF:000001">
    <property type="entry name" value="Transcription elongation factor GreA"/>
    <property type="match status" value="1"/>
</dbReference>
<dbReference type="GO" id="GO:0003746">
    <property type="term" value="F:translation elongation factor activity"/>
    <property type="evidence" value="ECO:0007669"/>
    <property type="project" value="UniProtKB-KW"/>
</dbReference>
<dbReference type="GO" id="GO:0070063">
    <property type="term" value="F:RNA polymerase binding"/>
    <property type="evidence" value="ECO:0007669"/>
    <property type="project" value="InterPro"/>
</dbReference>
<sequence>MSAIYLTVNGAERLKKELHHLKTIKRPEIINAISEARSHGDLSENAEYDVAREKQSFIEGRISELESILSNANIIDPKTLDAEDRIVFGAFIKIEEISSGEITSYQIVGNAESDIKSNLISVSSPLARALIGKRVGDIASVDAPSGIHEYEILEISYK</sequence>
<dbReference type="NCBIfam" id="TIGR01462">
    <property type="entry name" value="greA"/>
    <property type="match status" value="1"/>
</dbReference>
<keyword evidence="13" id="KW-1185">Reference proteome</keyword>
<dbReference type="KEGG" id="kso:CKSOR_00145"/>
<gene>
    <name evidence="8 12" type="primary">greA</name>
    <name evidence="12" type="ORF">CKSOR_00145</name>
</gene>
<feature type="domain" description="Transcription elongation factor GreA/GreB C-terminal" evidence="10">
    <location>
        <begin position="83"/>
        <end position="157"/>
    </location>
</feature>
<keyword evidence="4 8" id="KW-0238">DNA-binding</keyword>
<dbReference type="InterPro" id="IPR036953">
    <property type="entry name" value="GreA/GreB_C_sf"/>
</dbReference>
<dbReference type="GO" id="GO:0003677">
    <property type="term" value="F:DNA binding"/>
    <property type="evidence" value="ECO:0007669"/>
    <property type="project" value="UniProtKB-UniRule"/>
</dbReference>
<evidence type="ECO:0000313" key="12">
    <source>
        <dbReference type="EMBL" id="AWD32280.1"/>
    </source>
</evidence>
<organism evidence="12 13">
    <name type="scientific">Candidatus Kinetoplastidibacterium kentomonadis</name>
    <dbReference type="NCBI Taxonomy" id="1576550"/>
    <lineage>
        <taxon>Bacteria</taxon>
        <taxon>Pseudomonadati</taxon>
        <taxon>Pseudomonadota</taxon>
        <taxon>Betaproteobacteria</taxon>
        <taxon>Candidatus Kinetoplastidibacterium</taxon>
    </lineage>
</organism>
<dbReference type="InterPro" id="IPR001437">
    <property type="entry name" value="Tscrpt_elong_fac_GreA/B_C"/>
</dbReference>
<dbReference type="NCBIfam" id="NF001261">
    <property type="entry name" value="PRK00226.1-2"/>
    <property type="match status" value="1"/>
</dbReference>
<evidence type="ECO:0000259" key="10">
    <source>
        <dbReference type="Pfam" id="PF01272"/>
    </source>
</evidence>
<evidence type="ECO:0000256" key="3">
    <source>
        <dbReference type="ARBA" id="ARBA00023015"/>
    </source>
</evidence>
<evidence type="ECO:0000256" key="1">
    <source>
        <dbReference type="ARBA" id="ARBA00008213"/>
    </source>
</evidence>
<dbReference type="Pfam" id="PF01272">
    <property type="entry name" value="GreA_GreB"/>
    <property type="match status" value="1"/>
</dbReference>
<dbReference type="AlphaFoldDB" id="A0A3S7J9D6"/>
<dbReference type="Pfam" id="PF03449">
    <property type="entry name" value="GreA_GreB_N"/>
    <property type="match status" value="1"/>
</dbReference>
<keyword evidence="12" id="KW-0251">Elongation factor</keyword>
<dbReference type="OrthoDB" id="9808774at2"/>
<comment type="function">
    <text evidence="6 8 9">Necessary for efficient RNA polymerase transcription elongation past template-encoded arresting sites. The arresting sites in DNA have the property of trapping a certain fraction of elongating RNA polymerases that pass through, resulting in locked ternary complexes. Cleavage of the nascent transcript by cleavage factors such as GreA or GreB allows the resumption of elongation from the new 3'terminus. GreA releases sequences of 2 to 3 nucleotides.</text>
</comment>
<dbReference type="Gene3D" id="3.10.50.30">
    <property type="entry name" value="Transcription elongation factor, GreA/GreB, C-terminal domain"/>
    <property type="match status" value="1"/>
</dbReference>
<evidence type="ECO:0000313" key="13">
    <source>
        <dbReference type="Proteomes" id="UP000266796"/>
    </source>
</evidence>
<keyword evidence="12" id="KW-0648">Protein biosynthesis</keyword>
<accession>A0A3S7J9D6</accession>
<dbReference type="GO" id="GO:0006354">
    <property type="term" value="P:DNA-templated transcription elongation"/>
    <property type="evidence" value="ECO:0007669"/>
    <property type="project" value="TreeGrafter"/>
</dbReference>
<dbReference type="Gene3D" id="1.10.287.180">
    <property type="entry name" value="Transcription elongation factor, GreA/GreB, N-terminal domain"/>
    <property type="match status" value="1"/>
</dbReference>
<dbReference type="Proteomes" id="UP000266796">
    <property type="component" value="Chromosome"/>
</dbReference>
<dbReference type="FunFam" id="3.10.50.30:FF:000001">
    <property type="entry name" value="Transcription elongation factor GreA"/>
    <property type="match status" value="1"/>
</dbReference>
<comment type="similarity">
    <text evidence="1 8 9">Belongs to the GreA/GreB family.</text>
</comment>
<protein>
    <recommendedName>
        <fullName evidence="2 8">Transcription elongation factor GreA</fullName>
    </recommendedName>
    <alternativeName>
        <fullName evidence="7 8">Transcript cleavage factor GreA</fullName>
    </alternativeName>
</protein>
<dbReference type="NCBIfam" id="NF001264">
    <property type="entry name" value="PRK00226.1-5"/>
    <property type="match status" value="1"/>
</dbReference>
<evidence type="ECO:0000256" key="7">
    <source>
        <dbReference type="ARBA" id="ARBA00030776"/>
    </source>
</evidence>
<dbReference type="SUPFAM" id="SSF54534">
    <property type="entry name" value="FKBP-like"/>
    <property type="match status" value="1"/>
</dbReference>
<dbReference type="InterPro" id="IPR028624">
    <property type="entry name" value="Tscrpt_elong_fac_GreA/B"/>
</dbReference>
<proteinExistence type="inferred from homology"/>
<dbReference type="InterPro" id="IPR006359">
    <property type="entry name" value="Tscrpt_elong_fac_GreA"/>
</dbReference>
<evidence type="ECO:0000256" key="6">
    <source>
        <dbReference type="ARBA" id="ARBA00024916"/>
    </source>
</evidence>
<dbReference type="GO" id="GO:0032784">
    <property type="term" value="P:regulation of DNA-templated transcription elongation"/>
    <property type="evidence" value="ECO:0007669"/>
    <property type="project" value="UniProtKB-UniRule"/>
</dbReference>
<reference evidence="12 13" key="1">
    <citation type="journal article" date="2018" name="Parasitology">
        <title>The reduced genome of Candidatus Kinetoplastibacterium sorsogonicusi, the endosymbiont of Kentomonas sorsogonicus (Trypanosomatidae): loss of the haem-synthesis pathway.</title>
        <authorList>
            <person name="Silva F.M."/>
            <person name="Kostygov A.Y."/>
            <person name="Spodareva V.V."/>
            <person name="Butenko A."/>
            <person name="Tossou R."/>
            <person name="Lukes J."/>
            <person name="Yurchenko V."/>
            <person name="Alves J.M.P."/>
        </authorList>
    </citation>
    <scope>NUCLEOTIDE SEQUENCE [LARGE SCALE GENOMIC DNA]</scope>
    <source>
        <strain evidence="12 13">MF-08</strain>
    </source>
</reference>
<evidence type="ECO:0000259" key="11">
    <source>
        <dbReference type="Pfam" id="PF03449"/>
    </source>
</evidence>
<feature type="domain" description="Transcription elongation factor GreA/GreB N-terminal" evidence="11">
    <location>
        <begin position="4"/>
        <end position="74"/>
    </location>
</feature>
<name>A0A3S7J9D6_9PROT</name>
<dbReference type="PROSITE" id="PS00829">
    <property type="entry name" value="GREAB_1"/>
    <property type="match status" value="1"/>
</dbReference>
<dbReference type="PIRSF" id="PIRSF006092">
    <property type="entry name" value="GreA_GreB"/>
    <property type="match status" value="1"/>
</dbReference>
<evidence type="ECO:0000256" key="8">
    <source>
        <dbReference type="HAMAP-Rule" id="MF_00105"/>
    </source>
</evidence>
<evidence type="ECO:0000256" key="5">
    <source>
        <dbReference type="ARBA" id="ARBA00023163"/>
    </source>
</evidence>
<keyword evidence="5 8" id="KW-0804">Transcription</keyword>
<dbReference type="EMBL" id="CP025628">
    <property type="protein sequence ID" value="AWD32280.1"/>
    <property type="molecule type" value="Genomic_DNA"/>
</dbReference>
<dbReference type="HAMAP" id="MF_00105">
    <property type="entry name" value="GreA_GreB"/>
    <property type="match status" value="1"/>
</dbReference>
<dbReference type="InterPro" id="IPR036805">
    <property type="entry name" value="Tscrpt_elong_fac_GreA/B_N_sf"/>
</dbReference>
<dbReference type="InterPro" id="IPR023459">
    <property type="entry name" value="Tscrpt_elong_fac_GreA/B_fam"/>
</dbReference>
<dbReference type="InterPro" id="IPR022691">
    <property type="entry name" value="Tscrpt_elong_fac_GreA/B_N"/>
</dbReference>
<dbReference type="PANTHER" id="PTHR30437:SF4">
    <property type="entry name" value="TRANSCRIPTION ELONGATION FACTOR GREA"/>
    <property type="match status" value="1"/>
</dbReference>